<dbReference type="EMBL" id="VTHL01000002">
    <property type="protein sequence ID" value="TYZ13497.1"/>
    <property type="molecule type" value="Genomic_DNA"/>
</dbReference>
<name>A0A5D6VDX9_9BACT</name>
<keyword evidence="2" id="KW-0732">Signal</keyword>
<dbReference type="AlphaFoldDB" id="A0A5D6VDX9"/>
<proteinExistence type="predicted"/>
<evidence type="ECO:0000256" key="1">
    <source>
        <dbReference type="SAM" id="MobiDB-lite"/>
    </source>
</evidence>
<evidence type="ECO:0000256" key="2">
    <source>
        <dbReference type="SAM" id="SignalP"/>
    </source>
</evidence>
<feature type="signal peptide" evidence="2">
    <location>
        <begin position="1"/>
        <end position="19"/>
    </location>
</feature>
<feature type="chain" id="PRO_5023041184" evidence="2">
    <location>
        <begin position="20"/>
        <end position="71"/>
    </location>
</feature>
<protein>
    <submittedName>
        <fullName evidence="3">Uncharacterized protein</fullName>
    </submittedName>
</protein>
<dbReference type="Proteomes" id="UP000322791">
    <property type="component" value="Unassembled WGS sequence"/>
</dbReference>
<evidence type="ECO:0000313" key="4">
    <source>
        <dbReference type="Proteomes" id="UP000322791"/>
    </source>
</evidence>
<accession>A0A5D6VDX9</accession>
<dbReference type="RefSeq" id="WP_149069612.1">
    <property type="nucleotide sequence ID" value="NZ_VTHL01000002.1"/>
</dbReference>
<sequence length="71" mass="7649">MANSTRYLLLLCVSAVSLASCQSSKTALQHRSTQPRTNEQAVVLMHDSQGPEPTSVLLSADAEPTPPRKNN</sequence>
<gene>
    <name evidence="3" type="ORF">FY528_03555</name>
</gene>
<organism evidence="3 4">
    <name type="scientific">Hymenobacter lutimineralis</name>
    <dbReference type="NCBI Taxonomy" id="2606448"/>
    <lineage>
        <taxon>Bacteria</taxon>
        <taxon>Pseudomonadati</taxon>
        <taxon>Bacteroidota</taxon>
        <taxon>Cytophagia</taxon>
        <taxon>Cytophagales</taxon>
        <taxon>Hymenobacteraceae</taxon>
        <taxon>Hymenobacter</taxon>
    </lineage>
</organism>
<evidence type="ECO:0000313" key="3">
    <source>
        <dbReference type="EMBL" id="TYZ13497.1"/>
    </source>
</evidence>
<comment type="caution">
    <text evidence="3">The sequence shown here is derived from an EMBL/GenBank/DDBJ whole genome shotgun (WGS) entry which is preliminary data.</text>
</comment>
<dbReference type="PROSITE" id="PS51257">
    <property type="entry name" value="PROKAR_LIPOPROTEIN"/>
    <property type="match status" value="1"/>
</dbReference>
<feature type="region of interest" description="Disordered" evidence="1">
    <location>
        <begin position="45"/>
        <end position="71"/>
    </location>
</feature>
<reference evidence="3 4" key="1">
    <citation type="submission" date="2019-08" db="EMBL/GenBank/DDBJ databases">
        <authorList>
            <person name="Seo M.-J."/>
        </authorList>
    </citation>
    <scope>NUCLEOTIDE SEQUENCE [LARGE SCALE GENOMIC DNA]</scope>
    <source>
        <strain evidence="3 4">KIGAM108</strain>
    </source>
</reference>
<keyword evidence="4" id="KW-1185">Reference proteome</keyword>